<evidence type="ECO:0000256" key="3">
    <source>
        <dbReference type="ARBA" id="ARBA00023163"/>
    </source>
</evidence>
<proteinExistence type="predicted"/>
<reference evidence="6 7" key="1">
    <citation type="submission" date="2018-02" db="EMBL/GenBank/DDBJ databases">
        <authorList>
            <person name="Cohen D.B."/>
            <person name="Kent A.D."/>
        </authorList>
    </citation>
    <scope>NUCLEOTIDE SEQUENCE [LARGE SCALE GENOMIC DNA]</scope>
    <source>
        <strain evidence="6">1</strain>
    </source>
</reference>
<organism evidence="6 7">
    <name type="scientific">Micropruina glycogenica</name>
    <dbReference type="NCBI Taxonomy" id="75385"/>
    <lineage>
        <taxon>Bacteria</taxon>
        <taxon>Bacillati</taxon>
        <taxon>Actinomycetota</taxon>
        <taxon>Actinomycetes</taxon>
        <taxon>Propionibacteriales</taxon>
        <taxon>Nocardioidaceae</taxon>
        <taxon>Micropruina</taxon>
    </lineage>
</organism>
<dbReference type="SUPFAM" id="SSF48498">
    <property type="entry name" value="Tetracyclin repressor-like, C-terminal domain"/>
    <property type="match status" value="1"/>
</dbReference>
<dbReference type="Pfam" id="PF21993">
    <property type="entry name" value="TetR_C_13_2"/>
    <property type="match status" value="1"/>
</dbReference>
<keyword evidence="1" id="KW-0805">Transcription regulation</keyword>
<dbReference type="KEGG" id="mgg:MPLG2_3221"/>
<dbReference type="AlphaFoldDB" id="A0A2N9JL09"/>
<name>A0A2N9JL09_9ACTN</name>
<evidence type="ECO:0000256" key="2">
    <source>
        <dbReference type="ARBA" id="ARBA00023125"/>
    </source>
</evidence>
<sequence>MPRNGAPTRERILDAAERLVIDNGYAATSVDRVIAESRTSKGSFFHHFASKDDLARALVERYAAADITHLYAAIAQVVADTDDPAERVIEFVRVFEEGADDLMSAQSSCLYVSVLTERELVDRGTSSQITAAIVAWREAIADLLRAALPPDSDLDAEALADHVFVTFEGAFILCRATGDPGHMRRQLGALRRLFEVLLVQGAA</sequence>
<dbReference type="GO" id="GO:0003677">
    <property type="term" value="F:DNA binding"/>
    <property type="evidence" value="ECO:0007669"/>
    <property type="project" value="UniProtKB-UniRule"/>
</dbReference>
<dbReference type="Pfam" id="PF00440">
    <property type="entry name" value="TetR_N"/>
    <property type="match status" value="1"/>
</dbReference>
<feature type="domain" description="HTH tetR-type" evidence="5">
    <location>
        <begin position="6"/>
        <end position="66"/>
    </location>
</feature>
<dbReference type="PRINTS" id="PR00455">
    <property type="entry name" value="HTHTETR"/>
</dbReference>
<evidence type="ECO:0000313" key="7">
    <source>
        <dbReference type="Proteomes" id="UP000238164"/>
    </source>
</evidence>
<dbReference type="Gene3D" id="1.10.357.10">
    <property type="entry name" value="Tetracycline Repressor, domain 2"/>
    <property type="match status" value="1"/>
</dbReference>
<dbReference type="RefSeq" id="WP_158681249.1">
    <property type="nucleotide sequence ID" value="NZ_BAAAGO010000044.1"/>
</dbReference>
<dbReference type="PROSITE" id="PS50977">
    <property type="entry name" value="HTH_TETR_2"/>
    <property type="match status" value="1"/>
</dbReference>
<dbReference type="InterPro" id="IPR054156">
    <property type="entry name" value="YxaF_TetR_C"/>
</dbReference>
<dbReference type="SUPFAM" id="SSF46689">
    <property type="entry name" value="Homeodomain-like"/>
    <property type="match status" value="1"/>
</dbReference>
<dbReference type="EMBL" id="LT985188">
    <property type="protein sequence ID" value="SPD88251.1"/>
    <property type="molecule type" value="Genomic_DNA"/>
</dbReference>
<dbReference type="Proteomes" id="UP000238164">
    <property type="component" value="Chromosome 1"/>
</dbReference>
<evidence type="ECO:0000256" key="1">
    <source>
        <dbReference type="ARBA" id="ARBA00023015"/>
    </source>
</evidence>
<dbReference type="InterPro" id="IPR036271">
    <property type="entry name" value="Tet_transcr_reg_TetR-rel_C_sf"/>
</dbReference>
<feature type="DNA-binding region" description="H-T-H motif" evidence="4">
    <location>
        <begin position="29"/>
        <end position="48"/>
    </location>
</feature>
<dbReference type="InterPro" id="IPR001647">
    <property type="entry name" value="HTH_TetR"/>
</dbReference>
<dbReference type="PANTHER" id="PTHR47506:SF3">
    <property type="entry name" value="HTH-TYPE TRANSCRIPTIONAL REGULATOR LMRA"/>
    <property type="match status" value="1"/>
</dbReference>
<evidence type="ECO:0000256" key="4">
    <source>
        <dbReference type="PROSITE-ProRule" id="PRU00335"/>
    </source>
</evidence>
<keyword evidence="7" id="KW-1185">Reference proteome</keyword>
<keyword evidence="3" id="KW-0804">Transcription</keyword>
<evidence type="ECO:0000313" key="6">
    <source>
        <dbReference type="EMBL" id="SPD88251.1"/>
    </source>
</evidence>
<dbReference type="InterPro" id="IPR009057">
    <property type="entry name" value="Homeodomain-like_sf"/>
</dbReference>
<keyword evidence="2 4" id="KW-0238">DNA-binding</keyword>
<protein>
    <submittedName>
        <fullName evidence="6">Putative Transcriptional regulator, TetR family</fullName>
    </submittedName>
</protein>
<gene>
    <name evidence="6" type="ORF">MPLG2_3221</name>
</gene>
<dbReference type="PANTHER" id="PTHR47506">
    <property type="entry name" value="TRANSCRIPTIONAL REGULATORY PROTEIN"/>
    <property type="match status" value="1"/>
</dbReference>
<evidence type="ECO:0000259" key="5">
    <source>
        <dbReference type="PROSITE" id="PS50977"/>
    </source>
</evidence>
<dbReference type="OrthoDB" id="4541465at2"/>
<accession>A0A2N9JL09</accession>